<dbReference type="OrthoDB" id="674604at2759"/>
<dbReference type="InParanoid" id="A0A2J6SKZ8"/>
<dbReference type="PANTHER" id="PTHR10622:SF10">
    <property type="entry name" value="HET DOMAIN-CONTAINING PROTEIN"/>
    <property type="match status" value="1"/>
</dbReference>
<proteinExistence type="predicted"/>
<evidence type="ECO:0000259" key="1">
    <source>
        <dbReference type="Pfam" id="PF06985"/>
    </source>
</evidence>
<feature type="domain" description="Heterokaryon incompatibility" evidence="1">
    <location>
        <begin position="30"/>
        <end position="122"/>
    </location>
</feature>
<dbReference type="RefSeq" id="XP_024728355.1">
    <property type="nucleotide sequence ID" value="XM_024877420.1"/>
</dbReference>
<sequence>MHIDPARTIHRHSFVQRFCQILSDGEIPEYAILSHTWGADTEEVIYRDLIDSTGKSKVGYEKIRFCGGQARRDDLHNFWVDTCCINKSSDRELSEAINSMFRWYRKAAKCYVYLTDVSTNDQIDLSLQAWEAAFGNSRWFTRGWTLQKLIAPPSVEFFCSNGNRLGNKKSLEGQLHKITGIPVSALQSSPLSEFSFDERISWAQLRETQREEDKAYSLLGIFDISMPVIYGEGKENVFRRLNREWKYRLDELPTTVTSRFGVIFQLLTPEHQNLL</sequence>
<dbReference type="STRING" id="1095630.A0A2J6SKZ8"/>
<dbReference type="Proteomes" id="UP000235371">
    <property type="component" value="Unassembled WGS sequence"/>
</dbReference>
<accession>A0A2J6SKZ8</accession>
<name>A0A2J6SKZ8_9HELO</name>
<evidence type="ECO:0000313" key="2">
    <source>
        <dbReference type="EMBL" id="PMD51451.1"/>
    </source>
</evidence>
<reference evidence="2 3" key="1">
    <citation type="submission" date="2016-04" db="EMBL/GenBank/DDBJ databases">
        <title>A degradative enzymes factory behind the ericoid mycorrhizal symbiosis.</title>
        <authorList>
            <consortium name="DOE Joint Genome Institute"/>
            <person name="Martino E."/>
            <person name="Morin E."/>
            <person name="Grelet G."/>
            <person name="Kuo A."/>
            <person name="Kohler A."/>
            <person name="Daghino S."/>
            <person name="Barry K."/>
            <person name="Choi C."/>
            <person name="Cichocki N."/>
            <person name="Clum A."/>
            <person name="Copeland A."/>
            <person name="Hainaut M."/>
            <person name="Haridas S."/>
            <person name="Labutti K."/>
            <person name="Lindquist E."/>
            <person name="Lipzen A."/>
            <person name="Khouja H.-R."/>
            <person name="Murat C."/>
            <person name="Ohm R."/>
            <person name="Olson A."/>
            <person name="Spatafora J."/>
            <person name="Veneault-Fourrey C."/>
            <person name="Henrissat B."/>
            <person name="Grigoriev I."/>
            <person name="Martin F."/>
            <person name="Perotto S."/>
        </authorList>
    </citation>
    <scope>NUCLEOTIDE SEQUENCE [LARGE SCALE GENOMIC DNA]</scope>
    <source>
        <strain evidence="2 3">E</strain>
    </source>
</reference>
<dbReference type="PANTHER" id="PTHR10622">
    <property type="entry name" value="HET DOMAIN-CONTAINING PROTEIN"/>
    <property type="match status" value="1"/>
</dbReference>
<protein>
    <submittedName>
        <fullName evidence="2">HET-domain-containing protein</fullName>
    </submittedName>
</protein>
<evidence type="ECO:0000313" key="3">
    <source>
        <dbReference type="Proteomes" id="UP000235371"/>
    </source>
</evidence>
<dbReference type="GeneID" id="36585497"/>
<organism evidence="2 3">
    <name type="scientific">Hyaloscypha bicolor E</name>
    <dbReference type="NCBI Taxonomy" id="1095630"/>
    <lineage>
        <taxon>Eukaryota</taxon>
        <taxon>Fungi</taxon>
        <taxon>Dikarya</taxon>
        <taxon>Ascomycota</taxon>
        <taxon>Pezizomycotina</taxon>
        <taxon>Leotiomycetes</taxon>
        <taxon>Helotiales</taxon>
        <taxon>Hyaloscyphaceae</taxon>
        <taxon>Hyaloscypha</taxon>
        <taxon>Hyaloscypha bicolor</taxon>
    </lineage>
</organism>
<dbReference type="EMBL" id="KZ613912">
    <property type="protein sequence ID" value="PMD51451.1"/>
    <property type="molecule type" value="Genomic_DNA"/>
</dbReference>
<keyword evidence="3" id="KW-1185">Reference proteome</keyword>
<dbReference type="Pfam" id="PF06985">
    <property type="entry name" value="HET"/>
    <property type="match status" value="1"/>
</dbReference>
<dbReference type="InterPro" id="IPR010730">
    <property type="entry name" value="HET"/>
</dbReference>
<dbReference type="AlphaFoldDB" id="A0A2J6SKZ8"/>
<gene>
    <name evidence="2" type="ORF">K444DRAFT_574009</name>
</gene>